<dbReference type="HOGENOM" id="CLU_1412207_0_0_1"/>
<dbReference type="EMBL" id="CM009293">
    <property type="protein sequence ID" value="PNT39290.1"/>
    <property type="molecule type" value="Genomic_DNA"/>
</dbReference>
<reference evidence="2 3" key="1">
    <citation type="journal article" date="2006" name="Science">
        <title>The genome of black cottonwood, Populus trichocarpa (Torr. &amp; Gray).</title>
        <authorList>
            <person name="Tuskan G.A."/>
            <person name="Difazio S."/>
            <person name="Jansson S."/>
            <person name="Bohlmann J."/>
            <person name="Grigoriev I."/>
            <person name="Hellsten U."/>
            <person name="Putnam N."/>
            <person name="Ralph S."/>
            <person name="Rombauts S."/>
            <person name="Salamov A."/>
            <person name="Schein J."/>
            <person name="Sterck L."/>
            <person name="Aerts A."/>
            <person name="Bhalerao R.R."/>
            <person name="Bhalerao R.P."/>
            <person name="Blaudez D."/>
            <person name="Boerjan W."/>
            <person name="Brun A."/>
            <person name="Brunner A."/>
            <person name="Busov V."/>
            <person name="Campbell M."/>
            <person name="Carlson J."/>
            <person name="Chalot M."/>
            <person name="Chapman J."/>
            <person name="Chen G.L."/>
            <person name="Cooper D."/>
            <person name="Coutinho P.M."/>
            <person name="Couturier J."/>
            <person name="Covert S."/>
            <person name="Cronk Q."/>
            <person name="Cunningham R."/>
            <person name="Davis J."/>
            <person name="Degroeve S."/>
            <person name="Dejardin A."/>
            <person name="Depamphilis C."/>
            <person name="Detter J."/>
            <person name="Dirks B."/>
            <person name="Dubchak I."/>
            <person name="Duplessis S."/>
            <person name="Ehlting J."/>
            <person name="Ellis B."/>
            <person name="Gendler K."/>
            <person name="Goodstein D."/>
            <person name="Gribskov M."/>
            <person name="Grimwood J."/>
            <person name="Groover A."/>
            <person name="Gunter L."/>
            <person name="Hamberger B."/>
            <person name="Heinze B."/>
            <person name="Helariutta Y."/>
            <person name="Henrissat B."/>
            <person name="Holligan D."/>
            <person name="Holt R."/>
            <person name="Huang W."/>
            <person name="Islam-Faridi N."/>
            <person name="Jones S."/>
            <person name="Jones-Rhoades M."/>
            <person name="Jorgensen R."/>
            <person name="Joshi C."/>
            <person name="Kangasjarvi J."/>
            <person name="Karlsson J."/>
            <person name="Kelleher C."/>
            <person name="Kirkpatrick R."/>
            <person name="Kirst M."/>
            <person name="Kohler A."/>
            <person name="Kalluri U."/>
            <person name="Larimer F."/>
            <person name="Leebens-Mack J."/>
            <person name="Leple J.C."/>
            <person name="Locascio P."/>
            <person name="Lou Y."/>
            <person name="Lucas S."/>
            <person name="Martin F."/>
            <person name="Montanini B."/>
            <person name="Napoli C."/>
            <person name="Nelson D.R."/>
            <person name="Nelson C."/>
            <person name="Nieminen K."/>
            <person name="Nilsson O."/>
            <person name="Pereda V."/>
            <person name="Peter G."/>
            <person name="Philippe R."/>
            <person name="Pilate G."/>
            <person name="Poliakov A."/>
            <person name="Razumovskaya J."/>
            <person name="Richardson P."/>
            <person name="Rinaldi C."/>
            <person name="Ritland K."/>
            <person name="Rouze P."/>
            <person name="Ryaboy D."/>
            <person name="Schmutz J."/>
            <person name="Schrader J."/>
            <person name="Segerman B."/>
            <person name="Shin H."/>
            <person name="Siddiqui A."/>
            <person name="Sterky F."/>
            <person name="Terry A."/>
            <person name="Tsai C.J."/>
            <person name="Uberbacher E."/>
            <person name="Unneberg P."/>
            <person name="Vahala J."/>
            <person name="Wall K."/>
            <person name="Wessler S."/>
            <person name="Yang G."/>
            <person name="Yin T."/>
            <person name="Douglas C."/>
            <person name="Marra M."/>
            <person name="Sandberg G."/>
            <person name="Van de Peer Y."/>
            <person name="Rokhsar D."/>
        </authorList>
    </citation>
    <scope>NUCLEOTIDE SEQUENCE [LARGE SCALE GENOMIC DNA]</scope>
    <source>
        <strain evidence="3">cv. Nisqually</strain>
    </source>
</reference>
<accession>B9H222</accession>
<dbReference type="Proteomes" id="UP000006729">
    <property type="component" value="Chromosome 4"/>
</dbReference>
<evidence type="ECO:0000256" key="1">
    <source>
        <dbReference type="SAM" id="MobiDB-lite"/>
    </source>
</evidence>
<feature type="compositionally biased region" description="Polar residues" evidence="1">
    <location>
        <begin position="35"/>
        <end position="49"/>
    </location>
</feature>
<keyword evidence="3" id="KW-1185">Reference proteome</keyword>
<dbReference type="InParanoid" id="B9H222"/>
<feature type="region of interest" description="Disordered" evidence="1">
    <location>
        <begin position="1"/>
        <end position="51"/>
    </location>
</feature>
<name>B9H222_POPTR</name>
<gene>
    <name evidence="2" type="ORF">POPTR_004G030300</name>
</gene>
<feature type="compositionally biased region" description="Polar residues" evidence="1">
    <location>
        <begin position="100"/>
        <end position="127"/>
    </location>
</feature>
<proteinExistence type="predicted"/>
<feature type="non-terminal residue" evidence="2">
    <location>
        <position position="1"/>
    </location>
</feature>
<dbReference type="AlphaFoldDB" id="B9H222"/>
<feature type="region of interest" description="Disordered" evidence="1">
    <location>
        <begin position="99"/>
        <end position="131"/>
    </location>
</feature>
<feature type="compositionally biased region" description="Low complexity" evidence="1">
    <location>
        <begin position="1"/>
        <end position="23"/>
    </location>
</feature>
<evidence type="ECO:0000313" key="3">
    <source>
        <dbReference type="Proteomes" id="UP000006729"/>
    </source>
</evidence>
<organism evidence="2 3">
    <name type="scientific">Populus trichocarpa</name>
    <name type="common">Western balsam poplar</name>
    <name type="synonym">Populus balsamifera subsp. trichocarpa</name>
    <dbReference type="NCBI Taxonomy" id="3694"/>
    <lineage>
        <taxon>Eukaryota</taxon>
        <taxon>Viridiplantae</taxon>
        <taxon>Streptophyta</taxon>
        <taxon>Embryophyta</taxon>
        <taxon>Tracheophyta</taxon>
        <taxon>Spermatophyta</taxon>
        <taxon>Magnoliopsida</taxon>
        <taxon>eudicotyledons</taxon>
        <taxon>Gunneridae</taxon>
        <taxon>Pentapetalae</taxon>
        <taxon>rosids</taxon>
        <taxon>fabids</taxon>
        <taxon>Malpighiales</taxon>
        <taxon>Salicaceae</taxon>
        <taxon>Saliceae</taxon>
        <taxon>Populus</taxon>
    </lineage>
</organism>
<evidence type="ECO:0000313" key="2">
    <source>
        <dbReference type="EMBL" id="PNT39290.1"/>
    </source>
</evidence>
<protein>
    <submittedName>
        <fullName evidence="2">Uncharacterized protein</fullName>
    </submittedName>
</protein>
<sequence length="193" mass="21244">PDKAPLLQPTLSLSSPSPDLTLPHKPTSIVPPAFSLSSSPPRPTHTNLLHTGAAPQPFLFSSDRTRWQPPLYSLAAPVSASATVSLSLAVSVSPHCRSTVPLSTEQPLPSQEQLQRPHAQQQGQPHNYPNRPIWHRQKVKQIGRRGEHNALNKNKKYPNKIDCVCFSSFAGYGEPDPTVSRFFLAAAREPTRR</sequence>